<dbReference type="PRINTS" id="PR00762">
    <property type="entry name" value="CLCHANNEL"/>
</dbReference>
<dbReference type="Gene3D" id="1.10.3080.10">
    <property type="entry name" value="Clc chloride channel"/>
    <property type="match status" value="1"/>
</dbReference>
<gene>
    <name evidence="8" type="primary">20214270</name>
    <name evidence="7" type="ORF">HELRODRAFT_68939</name>
</gene>
<evidence type="ECO:0000256" key="5">
    <source>
        <dbReference type="ARBA" id="ARBA00023136"/>
    </source>
</evidence>
<dbReference type="HOGENOM" id="CLU_006904_4_0_1"/>
<reference evidence="9" key="1">
    <citation type="submission" date="2012-12" db="EMBL/GenBank/DDBJ databases">
        <authorList>
            <person name="Hellsten U."/>
            <person name="Grimwood J."/>
            <person name="Chapman J.A."/>
            <person name="Shapiro H."/>
            <person name="Aerts A."/>
            <person name="Otillar R.P."/>
            <person name="Terry A.Y."/>
            <person name="Boore J.L."/>
            <person name="Simakov O."/>
            <person name="Marletaz F."/>
            <person name="Cho S.-J."/>
            <person name="Edsinger-Gonzales E."/>
            <person name="Havlak P."/>
            <person name="Kuo D.-H."/>
            <person name="Larsson T."/>
            <person name="Lv J."/>
            <person name="Arendt D."/>
            <person name="Savage R."/>
            <person name="Osoegawa K."/>
            <person name="de Jong P."/>
            <person name="Lindberg D.R."/>
            <person name="Seaver E.C."/>
            <person name="Weisblat D.A."/>
            <person name="Putnam N.H."/>
            <person name="Grigoriev I.V."/>
            <person name="Rokhsar D.S."/>
        </authorList>
    </citation>
    <scope>NUCLEOTIDE SEQUENCE</scope>
</reference>
<protein>
    <recommendedName>
        <fullName evidence="10">Chloride channel protein</fullName>
    </recommendedName>
</protein>
<feature type="transmembrane region" description="Helical" evidence="6">
    <location>
        <begin position="206"/>
        <end position="225"/>
    </location>
</feature>
<feature type="transmembrane region" description="Helical" evidence="6">
    <location>
        <begin position="163"/>
        <end position="185"/>
    </location>
</feature>
<dbReference type="InterPro" id="IPR050970">
    <property type="entry name" value="Cl_channel_volt-gated"/>
</dbReference>
<evidence type="ECO:0000313" key="9">
    <source>
        <dbReference type="Proteomes" id="UP000015101"/>
    </source>
</evidence>
<reference evidence="8" key="3">
    <citation type="submission" date="2015-06" db="UniProtKB">
        <authorList>
            <consortium name="EnsemblMetazoa"/>
        </authorList>
    </citation>
    <scope>IDENTIFICATION</scope>
</reference>
<evidence type="ECO:0000256" key="4">
    <source>
        <dbReference type="ARBA" id="ARBA00022989"/>
    </source>
</evidence>
<dbReference type="KEGG" id="hro:HELRODRAFT_68939"/>
<dbReference type="OrthoDB" id="4564at2759"/>
<dbReference type="PANTHER" id="PTHR45720">
    <property type="entry name" value="CHLORIDE CHANNEL PROTEIN 2"/>
    <property type="match status" value="1"/>
</dbReference>
<evidence type="ECO:0000256" key="2">
    <source>
        <dbReference type="ARBA" id="ARBA00022692"/>
    </source>
</evidence>
<dbReference type="EMBL" id="KB097571">
    <property type="protein sequence ID" value="ESN94697.1"/>
    <property type="molecule type" value="Genomic_DNA"/>
</dbReference>
<dbReference type="GO" id="GO:0005247">
    <property type="term" value="F:voltage-gated chloride channel activity"/>
    <property type="evidence" value="ECO:0000318"/>
    <property type="project" value="GO_Central"/>
</dbReference>
<feature type="transmembrane region" description="Helical" evidence="6">
    <location>
        <begin position="288"/>
        <end position="308"/>
    </location>
</feature>
<accession>T1FZM2</accession>
<feature type="transmembrane region" description="Helical" evidence="6">
    <location>
        <begin position="359"/>
        <end position="380"/>
    </location>
</feature>
<name>T1FZM2_HELRO</name>
<dbReference type="OMA" id="AFIACMT"/>
<evidence type="ECO:0000256" key="3">
    <source>
        <dbReference type="ARBA" id="ARBA00022737"/>
    </source>
</evidence>
<dbReference type="InterPro" id="IPR001807">
    <property type="entry name" value="ClC"/>
</dbReference>
<proteinExistence type="predicted"/>
<keyword evidence="9" id="KW-1185">Reference proteome</keyword>
<dbReference type="RefSeq" id="XP_009027231.1">
    <property type="nucleotide sequence ID" value="XM_009028983.1"/>
</dbReference>
<evidence type="ECO:0000313" key="8">
    <source>
        <dbReference type="EnsemblMetazoa" id="HelroP68939"/>
    </source>
</evidence>
<dbReference type="Pfam" id="PF00654">
    <property type="entry name" value="Voltage_CLC"/>
    <property type="match status" value="1"/>
</dbReference>
<sequence length="446" mass="48728">GSGIPEIKTILTGVSLKQYLNFSTLVSKVVGLTFSLGSVMPLGKLGPFVHVGSATAWCLSKFFPAIQKVCIKMESAYSHVLTAGAAVGVSCIFATPIGGIMYSIEATATNYATKNFWRCLYGAMVGAISFRLMTTWARSELATIVPFFKSDLNHSNAYDELEILIFIALGVICGLLGALFVFSHQSVVLFVRRRKKLSAWLQKTRFVYPGVVTLVIFTVLFPAGLGQYMAGQVGFEQSVIHMFDNRTWTSAEAHNEEELRYLEVWRGPLNNPILTVFLYFIMRATTTLPVPCGIFIPAFTLGAAFGRLSGEVMAYYFPGGIRGNAISPGAYSIICAAALSGAMSHTVSPSVIAFEMTGYLGHILPCVISVCVAGAVANFLRPSVYDAIIKIKNLPFLAPVINPQETKFVKFFFNFSLSRTKVINNSNQENNDNKANVFRKRLRGDG</sequence>
<comment type="subcellular location">
    <subcellularLocation>
        <location evidence="1">Membrane</location>
        <topology evidence="1">Multi-pass membrane protein</topology>
    </subcellularLocation>
</comment>
<dbReference type="EnsemblMetazoa" id="HelroT68939">
    <property type="protein sequence ID" value="HelroP68939"/>
    <property type="gene ID" value="HelroG68939"/>
</dbReference>
<keyword evidence="3" id="KW-0677">Repeat</keyword>
<keyword evidence="4 6" id="KW-1133">Transmembrane helix</keyword>
<dbReference type="SUPFAM" id="SSF81340">
    <property type="entry name" value="Clc chloride channel"/>
    <property type="match status" value="1"/>
</dbReference>
<dbReference type="GO" id="GO:0006821">
    <property type="term" value="P:chloride transport"/>
    <property type="evidence" value="ECO:0000318"/>
    <property type="project" value="GO_Central"/>
</dbReference>
<evidence type="ECO:0000256" key="6">
    <source>
        <dbReference type="SAM" id="Phobius"/>
    </source>
</evidence>
<keyword evidence="5 6" id="KW-0472">Membrane</keyword>
<feature type="transmembrane region" description="Helical" evidence="6">
    <location>
        <begin position="116"/>
        <end position="137"/>
    </location>
</feature>
<feature type="transmembrane region" description="Helical" evidence="6">
    <location>
        <begin position="329"/>
        <end position="347"/>
    </location>
</feature>
<dbReference type="CTD" id="20214270"/>
<dbReference type="GeneID" id="20214270"/>
<organism evidence="8 9">
    <name type="scientific">Helobdella robusta</name>
    <name type="common">Californian leech</name>
    <dbReference type="NCBI Taxonomy" id="6412"/>
    <lineage>
        <taxon>Eukaryota</taxon>
        <taxon>Metazoa</taxon>
        <taxon>Spiralia</taxon>
        <taxon>Lophotrochozoa</taxon>
        <taxon>Annelida</taxon>
        <taxon>Clitellata</taxon>
        <taxon>Hirudinea</taxon>
        <taxon>Rhynchobdellida</taxon>
        <taxon>Glossiphoniidae</taxon>
        <taxon>Helobdella</taxon>
    </lineage>
</organism>
<evidence type="ECO:0008006" key="10">
    <source>
        <dbReference type="Google" id="ProtNLM"/>
    </source>
</evidence>
<dbReference type="Proteomes" id="UP000015101">
    <property type="component" value="Unassembled WGS sequence"/>
</dbReference>
<dbReference type="InParanoid" id="T1FZM2"/>
<reference evidence="7 9" key="2">
    <citation type="journal article" date="2013" name="Nature">
        <title>Insights into bilaterian evolution from three spiralian genomes.</title>
        <authorList>
            <person name="Simakov O."/>
            <person name="Marletaz F."/>
            <person name="Cho S.J."/>
            <person name="Edsinger-Gonzales E."/>
            <person name="Havlak P."/>
            <person name="Hellsten U."/>
            <person name="Kuo D.H."/>
            <person name="Larsson T."/>
            <person name="Lv J."/>
            <person name="Arendt D."/>
            <person name="Savage R."/>
            <person name="Osoegawa K."/>
            <person name="de Jong P."/>
            <person name="Grimwood J."/>
            <person name="Chapman J.A."/>
            <person name="Shapiro H."/>
            <person name="Aerts A."/>
            <person name="Otillar R.P."/>
            <person name="Terry A.Y."/>
            <person name="Boore J.L."/>
            <person name="Grigoriev I.V."/>
            <person name="Lindberg D.R."/>
            <person name="Seaver E.C."/>
            <person name="Weisblat D.A."/>
            <person name="Putnam N.H."/>
            <person name="Rokhsar D.S."/>
        </authorList>
    </citation>
    <scope>NUCLEOTIDE SEQUENCE</scope>
</reference>
<dbReference type="GO" id="GO:0005886">
    <property type="term" value="C:plasma membrane"/>
    <property type="evidence" value="ECO:0000318"/>
    <property type="project" value="GO_Central"/>
</dbReference>
<evidence type="ECO:0000313" key="7">
    <source>
        <dbReference type="EMBL" id="ESN94697.1"/>
    </source>
</evidence>
<evidence type="ECO:0000256" key="1">
    <source>
        <dbReference type="ARBA" id="ARBA00004141"/>
    </source>
</evidence>
<dbReference type="InterPro" id="IPR014743">
    <property type="entry name" value="Cl-channel_core"/>
</dbReference>
<dbReference type="STRING" id="6412.T1FZM2"/>
<dbReference type="PANTHER" id="PTHR45720:SF10">
    <property type="entry name" value="CHLORIDE CHANNEL PROTEIN 2"/>
    <property type="match status" value="1"/>
</dbReference>
<dbReference type="AlphaFoldDB" id="T1FZM2"/>
<dbReference type="EMBL" id="AMQM01001717">
    <property type="status" value="NOT_ANNOTATED_CDS"/>
    <property type="molecule type" value="Genomic_DNA"/>
</dbReference>
<keyword evidence="2 6" id="KW-0812">Transmembrane</keyword>
<dbReference type="eggNOG" id="KOG0476">
    <property type="taxonomic scope" value="Eukaryota"/>
</dbReference>
<feature type="transmembrane region" description="Helical" evidence="6">
    <location>
        <begin position="83"/>
        <end position="104"/>
    </location>
</feature>